<evidence type="ECO:0000256" key="2">
    <source>
        <dbReference type="HAMAP-Rule" id="MF_00048"/>
    </source>
</evidence>
<evidence type="ECO:0000313" key="3">
    <source>
        <dbReference type="EMBL" id="OGY97146.1"/>
    </source>
</evidence>
<dbReference type="AlphaFoldDB" id="A0A1G2C7F1"/>
<dbReference type="PANTHER" id="PTHR34039:SF1">
    <property type="entry name" value="UPF0102 PROTEIN YRAN"/>
    <property type="match status" value="1"/>
</dbReference>
<proteinExistence type="inferred from homology"/>
<dbReference type="SUPFAM" id="SSF52980">
    <property type="entry name" value="Restriction endonuclease-like"/>
    <property type="match status" value="1"/>
</dbReference>
<sequence>MAQNIETGRRGEDVACGFLIKNGFKILARNVRNKWGEIDVVAKDKDNAIVFIEVKTIRQNSWQATRQFGNPKVFAEFMPEDQMSPAKIKKFKRAAELLANDSYAWLIKEDAGWRLDFVGVIFDDSGAHTIRHYKNI</sequence>
<accession>A0A1G2C7F1</accession>
<dbReference type="HAMAP" id="MF_00048">
    <property type="entry name" value="UPF0102"/>
    <property type="match status" value="1"/>
</dbReference>
<dbReference type="EMBL" id="MHKV01000021">
    <property type="protein sequence ID" value="OGY97146.1"/>
    <property type="molecule type" value="Genomic_DNA"/>
</dbReference>
<protein>
    <recommendedName>
        <fullName evidence="2">UPF0102 protein A2128_01380</fullName>
    </recommendedName>
</protein>
<dbReference type="Proteomes" id="UP000176349">
    <property type="component" value="Unassembled WGS sequence"/>
</dbReference>
<evidence type="ECO:0000256" key="1">
    <source>
        <dbReference type="ARBA" id="ARBA00006738"/>
    </source>
</evidence>
<dbReference type="InterPro" id="IPR003509">
    <property type="entry name" value="UPF0102_YraN-like"/>
</dbReference>
<dbReference type="PANTHER" id="PTHR34039">
    <property type="entry name" value="UPF0102 PROTEIN YRAN"/>
    <property type="match status" value="1"/>
</dbReference>
<name>A0A1G2C7F1_9BACT</name>
<comment type="caution">
    <text evidence="3">The sequence shown here is derived from an EMBL/GenBank/DDBJ whole genome shotgun (WGS) entry which is preliminary data.</text>
</comment>
<reference evidence="3 4" key="1">
    <citation type="journal article" date="2016" name="Nat. Commun.">
        <title>Thousands of microbial genomes shed light on interconnected biogeochemical processes in an aquifer system.</title>
        <authorList>
            <person name="Anantharaman K."/>
            <person name="Brown C.T."/>
            <person name="Hug L.A."/>
            <person name="Sharon I."/>
            <person name="Castelle C.J."/>
            <person name="Probst A.J."/>
            <person name="Thomas B.C."/>
            <person name="Singh A."/>
            <person name="Wilkins M.J."/>
            <person name="Karaoz U."/>
            <person name="Brodie E.L."/>
            <person name="Williams K.H."/>
            <person name="Hubbard S.S."/>
            <person name="Banfield J.F."/>
        </authorList>
    </citation>
    <scope>NUCLEOTIDE SEQUENCE [LARGE SCALE GENOMIC DNA]</scope>
</reference>
<dbReference type="GO" id="GO:0003676">
    <property type="term" value="F:nucleic acid binding"/>
    <property type="evidence" value="ECO:0007669"/>
    <property type="project" value="InterPro"/>
</dbReference>
<dbReference type="InterPro" id="IPR011856">
    <property type="entry name" value="tRNA_endonuc-like_dom_sf"/>
</dbReference>
<dbReference type="Pfam" id="PF02021">
    <property type="entry name" value="UPF0102"/>
    <property type="match status" value="1"/>
</dbReference>
<dbReference type="Gene3D" id="3.40.1350.10">
    <property type="match status" value="1"/>
</dbReference>
<organism evidence="3 4">
    <name type="scientific">Candidatus Liptonbacteria bacterium GWC1_60_9</name>
    <dbReference type="NCBI Taxonomy" id="1798645"/>
    <lineage>
        <taxon>Bacteria</taxon>
        <taxon>Candidatus Liptoniibacteriota</taxon>
    </lineage>
</organism>
<evidence type="ECO:0000313" key="4">
    <source>
        <dbReference type="Proteomes" id="UP000176349"/>
    </source>
</evidence>
<gene>
    <name evidence="3" type="ORF">A2128_01380</name>
</gene>
<comment type="similarity">
    <text evidence="1 2">Belongs to the UPF0102 family.</text>
</comment>
<dbReference type="InterPro" id="IPR011335">
    <property type="entry name" value="Restrct_endonuc-II-like"/>
</dbReference>